<dbReference type="STRING" id="1184609.KILIM_084_00150"/>
<keyword evidence="2" id="KW-1185">Reference proteome</keyword>
<protein>
    <recommendedName>
        <fullName evidence="3">Adhesin domain-containing protein</fullName>
    </recommendedName>
</protein>
<comment type="caution">
    <text evidence="1">The sequence shown here is derived from an EMBL/GenBank/DDBJ whole genome shotgun (WGS) entry which is preliminary data.</text>
</comment>
<dbReference type="EMBL" id="BAHD01000084">
    <property type="protein sequence ID" value="GAB97843.1"/>
    <property type="molecule type" value="Genomic_DNA"/>
</dbReference>
<evidence type="ECO:0000313" key="2">
    <source>
        <dbReference type="Proteomes" id="UP000008366"/>
    </source>
</evidence>
<evidence type="ECO:0008006" key="3">
    <source>
        <dbReference type="Google" id="ProtNLM"/>
    </source>
</evidence>
<name>K6VNR6_9MICO</name>
<evidence type="ECO:0000313" key="1">
    <source>
        <dbReference type="EMBL" id="GAB97843.1"/>
    </source>
</evidence>
<dbReference type="Proteomes" id="UP000008366">
    <property type="component" value="Unassembled WGS sequence"/>
</dbReference>
<dbReference type="AlphaFoldDB" id="K6VNR6"/>
<accession>K6VNR6</accession>
<reference evidence="1 2" key="1">
    <citation type="submission" date="2012-08" db="EMBL/GenBank/DDBJ databases">
        <title>Whole genome shotgun sequence of Kineosphaera limosa NBRC 100340.</title>
        <authorList>
            <person name="Yoshida I."/>
            <person name="Isaki S."/>
            <person name="Hosoyama A."/>
            <person name="Tsuchikane K."/>
            <person name="Katsumata H."/>
            <person name="Ando Y."/>
            <person name="Ohji S."/>
            <person name="Hamada M."/>
            <person name="Tamura T."/>
            <person name="Yamazoe A."/>
            <person name="Yamazaki S."/>
            <person name="Fujita N."/>
        </authorList>
    </citation>
    <scope>NUCLEOTIDE SEQUENCE [LARGE SCALE GENOMIC DNA]</scope>
    <source>
        <strain evidence="1 2">NBRC 100340</strain>
    </source>
</reference>
<sequence length="277" mass="28200">MRGQTPGRVSPLEQFPARRRGLRWPRSIAGRVGLGLAALLLASGPFGLVGFVTAAPDSQGGVESVEQVAVAPVVWNTVGVKAKSLRILAPQGSLSLSAGSAGQVDTTCDDTSSQTTGDAQTVRISCLDYSRVLEVKVPANIPVTIVGPESLQVDGSFDALTVEAGEDVTLNDVSGDVKIENRGSVTGSIAKADTVHLDSSGPVELSLRTPVPSVDITSGEGGVTLAVPRPTSPAGAYSLTLQAAAGVAASVIPDVADAPNKVTITTRSGDIQVTPNQ</sequence>
<proteinExistence type="predicted"/>
<organism evidence="1 2">
    <name type="scientific">Kineosphaera limosa NBRC 100340</name>
    <dbReference type="NCBI Taxonomy" id="1184609"/>
    <lineage>
        <taxon>Bacteria</taxon>
        <taxon>Bacillati</taxon>
        <taxon>Actinomycetota</taxon>
        <taxon>Actinomycetes</taxon>
        <taxon>Micrococcales</taxon>
        <taxon>Dermatophilaceae</taxon>
        <taxon>Kineosphaera</taxon>
    </lineage>
</organism>
<gene>
    <name evidence="1" type="ORF">KILIM_084_00150</name>
</gene>